<feature type="domain" description="Bacterial Ig-like" evidence="2">
    <location>
        <begin position="280"/>
        <end position="385"/>
    </location>
</feature>
<evidence type="ECO:0000313" key="4">
    <source>
        <dbReference type="Proteomes" id="UP001173801"/>
    </source>
</evidence>
<feature type="non-terminal residue" evidence="3">
    <location>
        <position position="1"/>
    </location>
</feature>
<accession>A0ABT7HR96</accession>
<feature type="compositionally biased region" description="Basic and acidic residues" evidence="1">
    <location>
        <begin position="14"/>
        <end position="30"/>
    </location>
</feature>
<evidence type="ECO:0000313" key="3">
    <source>
        <dbReference type="EMBL" id="MDL0089383.1"/>
    </source>
</evidence>
<feature type="region of interest" description="Disordered" evidence="1">
    <location>
        <begin position="1"/>
        <end position="30"/>
    </location>
</feature>
<feature type="region of interest" description="Disordered" evidence="1">
    <location>
        <begin position="58"/>
        <end position="80"/>
    </location>
</feature>
<evidence type="ECO:0000259" key="2">
    <source>
        <dbReference type="Pfam" id="PF19077"/>
    </source>
</evidence>
<keyword evidence="4" id="KW-1185">Reference proteome</keyword>
<dbReference type="SUPFAM" id="SSF51120">
    <property type="entry name" value="beta-Roll"/>
    <property type="match status" value="1"/>
</dbReference>
<dbReference type="EMBL" id="JANURM010000011">
    <property type="protein sequence ID" value="MDL0089383.1"/>
    <property type="molecule type" value="Genomic_DNA"/>
</dbReference>
<comment type="caution">
    <text evidence="3">The sequence shown here is derived from an EMBL/GenBank/DDBJ whole genome shotgun (WGS) entry which is preliminary data.</text>
</comment>
<feature type="compositionally biased region" description="Basic and acidic residues" evidence="1">
    <location>
        <begin position="65"/>
        <end position="80"/>
    </location>
</feature>
<dbReference type="Pfam" id="PF19077">
    <property type="entry name" value="Big_13"/>
    <property type="match status" value="2"/>
</dbReference>
<proteinExistence type="predicted"/>
<name>A0ABT7HR96_9BACT</name>
<sequence length="925" mass="98472">KVDPDTGKITIPADKIEDGSEVTAKTEDKAGNVSDEGKVVAGSGIEFSPAITSVVDDVNTNAKDSTGDVKGAKTNDNKPEIKGNIGVEKSGVEVTIYDNGKELGKATTNDKGEFSFTPSTALTDGKHEFVAKATDEKGEKSSSAVSVDVDTQVISDLAVNGISGDNTLNQVEAMFDQVVSGKISGEFKAGDKVEVTTANGKTFSSALDKDGNFAIKIPGADLIGLQNGEKLPLTQDKNDIAVNVKVTAHDDAGNEKVVTKVHNFNYDFYDLEAPKITAIVDNVAGGKTGELANNDLTNDSTPTIKGTISDQVLNATKEMQIFDGDKLIGTATAVEKTDTNGKRYGEFEFTSPALKDGTHNISVKAVDVSGNTSNASNTFTINVDTKVGVEVKPDGQIIITNAENGIKPTISIGGKDVSVVEKNGKFYIPTESLANGKNVINVSVTDKAGNTASVATEADFTKHSIEIPSNQVGFTGHMWSWAGAVNQSDFRTFNTDVEAIKASPSQKGKYNHAVNLQGAYAITGDPLGTTHKYFKQETNTTWNDGLNHQQVYSFKATTLIQGAKVVNGKTKLVAQPTQSFTDENYKFDAGDQGKIRVAIKVDGQLLYNSDWIYKKTYIDLPIDLNGKHNVEIIIGLDNSDLRGAVGIANEKGEYSIFGKDNGSLDFNTYTKDFSQNSGVVYDSTSNTFVKEVSSQSAFKAVSSKTAHDIDGTDGVETINGTNDGDYIDAKGGADTINAGKGDDVVVFDTKDVKVDGGDGRDTLLVKESIDFTKIQNLDSKVENFEVISLGEKATDSVSITLDKVNVADILDNQVVNGKPTNNVLEIIGDSNDKVTLKGFTEVTDSLKTGVNGFEKVTDASGRTNDTADGANVSAEPVGALNNQADKLSKLLDTETNRVFKTTTSDGQDLYVEVNKLIDVKLEDNQ</sequence>
<gene>
    <name evidence="3" type="ORF">NYG85_08425</name>
</gene>
<dbReference type="NCBIfam" id="NF033510">
    <property type="entry name" value="Ca_tandemer"/>
    <property type="match status" value="2"/>
</dbReference>
<dbReference type="RefSeq" id="WP_284938039.1">
    <property type="nucleotide sequence ID" value="NZ_JANURM010000011.1"/>
</dbReference>
<dbReference type="InterPro" id="IPR044016">
    <property type="entry name" value="Big_13"/>
</dbReference>
<organism evidence="3 4">
    <name type="scientific">Campylobacter gastrosuis</name>
    <dbReference type="NCBI Taxonomy" id="2974576"/>
    <lineage>
        <taxon>Bacteria</taxon>
        <taxon>Pseudomonadati</taxon>
        <taxon>Campylobacterota</taxon>
        <taxon>Epsilonproteobacteria</taxon>
        <taxon>Campylobacterales</taxon>
        <taxon>Campylobacteraceae</taxon>
        <taxon>Campylobacter</taxon>
    </lineage>
</organism>
<evidence type="ECO:0000256" key="1">
    <source>
        <dbReference type="SAM" id="MobiDB-lite"/>
    </source>
</evidence>
<protein>
    <submittedName>
        <fullName evidence="3">Ig-like domain-containing protein</fullName>
    </submittedName>
</protein>
<dbReference type="Proteomes" id="UP001173801">
    <property type="component" value="Unassembled WGS sequence"/>
</dbReference>
<reference evidence="3" key="2">
    <citation type="journal article" date="2023" name="Microorganisms">
        <title>Isolation and Genomic Characteristics of Cat-Borne Campylobacter felis sp. nov. and Sheep-Borne Campylobacter ovis sp. nov.</title>
        <authorList>
            <person name="Wang H."/>
            <person name="Li Y."/>
            <person name="Gu Y."/>
            <person name="Zhou G."/>
            <person name="Chen X."/>
            <person name="Zhang X."/>
            <person name="Shao Z."/>
            <person name="Zhang J."/>
            <person name="Zhang M."/>
        </authorList>
    </citation>
    <scope>NUCLEOTIDE SEQUENCE</scope>
    <source>
        <strain evidence="3">PS10</strain>
    </source>
</reference>
<dbReference type="InterPro" id="IPR013783">
    <property type="entry name" value="Ig-like_fold"/>
</dbReference>
<dbReference type="InterPro" id="IPR011049">
    <property type="entry name" value="Serralysin-like_metalloprot_C"/>
</dbReference>
<feature type="domain" description="Bacterial Ig-like" evidence="2">
    <location>
        <begin position="58"/>
        <end position="151"/>
    </location>
</feature>
<dbReference type="Gene3D" id="2.60.40.10">
    <property type="entry name" value="Immunoglobulins"/>
    <property type="match status" value="4"/>
</dbReference>
<reference evidence="3" key="1">
    <citation type="submission" date="2022-08" db="EMBL/GenBank/DDBJ databases">
        <authorList>
            <person name="Wang H."/>
        </authorList>
    </citation>
    <scope>NUCLEOTIDE SEQUENCE</scope>
    <source>
        <strain evidence="3">PS10</strain>
    </source>
</reference>